<feature type="domain" description="VWFA" evidence="2">
    <location>
        <begin position="2"/>
        <end position="217"/>
    </location>
</feature>
<dbReference type="Pfam" id="PF25462">
    <property type="entry name" value="Beta-barrel_INTS6"/>
    <property type="match status" value="1"/>
</dbReference>
<reference evidence="3" key="1">
    <citation type="submission" date="2021-11" db="EMBL/GenBank/DDBJ databases">
        <authorList>
            <person name="Herlambang A."/>
            <person name="Guo Y."/>
            <person name="Takashima Y."/>
            <person name="Nishizawa T."/>
        </authorList>
    </citation>
    <scope>NUCLEOTIDE SEQUENCE</scope>
    <source>
        <strain evidence="3">E1425</strain>
    </source>
</reference>
<dbReference type="EMBL" id="BQFW01000010">
    <property type="protein sequence ID" value="GJJ75105.1"/>
    <property type="molecule type" value="Genomic_DNA"/>
</dbReference>
<dbReference type="Gene3D" id="3.40.50.410">
    <property type="entry name" value="von Willebrand factor, type A domain"/>
    <property type="match status" value="1"/>
</dbReference>
<dbReference type="PROSITE" id="PS50234">
    <property type="entry name" value="VWFA"/>
    <property type="match status" value="1"/>
</dbReference>
<dbReference type="InterPro" id="IPR057413">
    <property type="entry name" value="Beta-barrel_INTS6"/>
</dbReference>
<dbReference type="GO" id="GO:0032039">
    <property type="term" value="C:integrator complex"/>
    <property type="evidence" value="ECO:0007669"/>
    <property type="project" value="TreeGrafter"/>
</dbReference>
<dbReference type="GO" id="GO:0034472">
    <property type="term" value="P:snRNA 3'-end processing"/>
    <property type="evidence" value="ECO:0007669"/>
    <property type="project" value="TreeGrafter"/>
</dbReference>
<dbReference type="InterPro" id="IPR051113">
    <property type="entry name" value="Integrator_subunit6"/>
</dbReference>
<feature type="region of interest" description="Disordered" evidence="1">
    <location>
        <begin position="573"/>
        <end position="664"/>
    </location>
</feature>
<dbReference type="PANTHER" id="PTHR12957">
    <property type="entry name" value="DEAD/H BOX POLYPEPTIDE 26/DICE1-RELATED"/>
    <property type="match status" value="1"/>
</dbReference>
<feature type="compositionally biased region" description="Basic and acidic residues" evidence="1">
    <location>
        <begin position="702"/>
        <end position="711"/>
    </location>
</feature>
<feature type="compositionally biased region" description="Low complexity" evidence="1">
    <location>
        <begin position="620"/>
        <end position="633"/>
    </location>
</feature>
<organism evidence="3 4">
    <name type="scientific">Entomortierella parvispora</name>
    <dbReference type="NCBI Taxonomy" id="205924"/>
    <lineage>
        <taxon>Eukaryota</taxon>
        <taxon>Fungi</taxon>
        <taxon>Fungi incertae sedis</taxon>
        <taxon>Mucoromycota</taxon>
        <taxon>Mortierellomycotina</taxon>
        <taxon>Mortierellomycetes</taxon>
        <taxon>Mortierellales</taxon>
        <taxon>Mortierellaceae</taxon>
        <taxon>Entomortierella</taxon>
    </lineage>
</organism>
<dbReference type="AlphaFoldDB" id="A0A9P3HE69"/>
<feature type="region of interest" description="Disordered" evidence="1">
    <location>
        <begin position="692"/>
        <end position="719"/>
    </location>
</feature>
<evidence type="ECO:0000313" key="3">
    <source>
        <dbReference type="EMBL" id="GJJ75105.1"/>
    </source>
</evidence>
<dbReference type="Pfam" id="PF13519">
    <property type="entry name" value="VWA_2"/>
    <property type="match status" value="1"/>
</dbReference>
<reference evidence="3" key="2">
    <citation type="journal article" date="2022" name="Microbiol. Resour. Announc.">
        <title>Whole-Genome Sequence of Entomortierella parvispora E1425, a Mucoromycotan Fungus Associated with Burkholderiaceae-Related Endosymbiotic Bacteria.</title>
        <authorList>
            <person name="Herlambang A."/>
            <person name="Guo Y."/>
            <person name="Takashima Y."/>
            <person name="Narisawa K."/>
            <person name="Ohta H."/>
            <person name="Nishizawa T."/>
        </authorList>
    </citation>
    <scope>NUCLEOTIDE SEQUENCE</scope>
    <source>
        <strain evidence="3">E1425</strain>
    </source>
</reference>
<protein>
    <recommendedName>
        <fullName evidence="2">VWFA domain-containing protein</fullName>
    </recommendedName>
</protein>
<dbReference type="InterPro" id="IPR036465">
    <property type="entry name" value="vWFA_dom_sf"/>
</dbReference>
<comment type="caution">
    <text evidence="3">The sequence shown here is derived from an EMBL/GenBank/DDBJ whole genome shotgun (WGS) entry which is preliminary data.</text>
</comment>
<evidence type="ECO:0000259" key="2">
    <source>
        <dbReference type="PROSITE" id="PS50234"/>
    </source>
</evidence>
<dbReference type="CDD" id="cd00198">
    <property type="entry name" value="vWFA"/>
    <property type="match status" value="1"/>
</dbReference>
<evidence type="ECO:0000256" key="1">
    <source>
        <dbReference type="SAM" id="MobiDB-lite"/>
    </source>
</evidence>
<gene>
    <name evidence="3" type="ORF">EMPS_07463</name>
</gene>
<dbReference type="PANTHER" id="PTHR12957:SF2">
    <property type="entry name" value="INTEGRATOR COMPLEX SUBUNIT 6"/>
    <property type="match status" value="1"/>
</dbReference>
<feature type="compositionally biased region" description="Basic residues" evidence="1">
    <location>
        <begin position="634"/>
        <end position="643"/>
    </location>
</feature>
<dbReference type="OrthoDB" id="17307at2759"/>
<feature type="compositionally biased region" description="Basic and acidic residues" evidence="1">
    <location>
        <begin position="574"/>
        <end position="585"/>
    </location>
</feature>
<dbReference type="InterPro" id="IPR002035">
    <property type="entry name" value="VWF_A"/>
</dbReference>
<dbReference type="SUPFAM" id="SSF53300">
    <property type="entry name" value="vWA-like"/>
    <property type="match status" value="1"/>
</dbReference>
<keyword evidence="4" id="KW-1185">Reference proteome</keyword>
<name>A0A9P3HE69_9FUNG</name>
<sequence>MIIIFLVDTSASMNNSFSNGMSALECTKSGIEHLIKHLPQVKPVDKHNDKYMLVTYDDGLGCIKSTLKDPLSSLLKELKMLKANDLSNPGASLSTIFDFLNAHRVHNGLDTPATGRFPGTIEPSIILWFTDGGKQASATSQLERLNIPGITSAGVDYYHEPFRWDQRLYTIFLEPNADMVDQQLGVLSTVMGGACYRVRTLRHMLQAIDCMLGISKIPPTQYSPQAVLHIYGVVVNFEDLIVDPRRPSTANHHQLVYVNPTWLNTPRHAGFFPLPEAFWPETDTQRLPTRNAQPTIHYHTKEEKSVDIPEGFPYDKYVVAPSPMTQELLTRPPGSCWPVYVKNSYKTEGFGFPFGFLKASTQKNAVTLTVVAYNYPALFTLLVNLNSIPGRSPTPEWLRDFEEYLSHTPTYYITPLRNAFKRMGIFNILPLEQSGALLSQGISKTLAKNKILAASDLERFLVTEVRPSMDASVSKKKTLCANAFDVPRSELVSVLTELKKAFFKELHISSPATTMVSATDPSLPLALTAPKPMGTTMRSPSKMESLLDSDELHSLPIADMGIYQDRMQKLQQENLRDPFRDEETSRSLQRTMFGNPYKQDKKVSIDEEDEASAADQSVPSTGSSGGTSLSSILGRKRKPRRRSISPSHFQIERIPGLAPGDRSSTGKVQVVLFGTLAIDTAAPSLGIMIKDSSGKVSTSDDIPDRHMVMHDGEDEDDEDDDFRRAMFNSDEMELDGDDDAARLRADTPMPGGIGLDDDDVEASELQHAQDMIPEPLTTITMEDIQEQLDNESNPKRRPSATALDDEIFKRHRESVQQDLEHLHGTNSTVFDSLVYDPSALMELQSIPRTFPSHSEESLQGPDIFGQKIMTEVPKQIPKQMEQTHPQQGLVPIPYLLPPEQPEFGGLSTPLPLLAELHSRTLSNEDIDTATPREIDLAATGIELGNNTLTEGSWNDIQKESAPPTPDANVLAWQITPSKQPMDATVTANSATNPDIHEHRKTDHSALKESPQEFKVHLVKELKKTRTDYNEEAILGQIQRVDLASNWTKDQKKQALMGCLPLATGLRRVAVVSALKALLQKIK</sequence>
<evidence type="ECO:0000313" key="4">
    <source>
        <dbReference type="Proteomes" id="UP000827284"/>
    </source>
</evidence>
<proteinExistence type="predicted"/>
<accession>A0A9P3HE69</accession>
<dbReference type="Proteomes" id="UP000827284">
    <property type="component" value="Unassembled WGS sequence"/>
</dbReference>